<keyword evidence="6 8" id="KW-0472">Membrane</keyword>
<dbReference type="Proteomes" id="UP000824120">
    <property type="component" value="Chromosome 10"/>
</dbReference>
<evidence type="ECO:0000313" key="10">
    <source>
        <dbReference type="EMBL" id="KAG5580865.1"/>
    </source>
</evidence>
<comment type="similarity">
    <text evidence="2 8">Belongs to the MLO family.</text>
</comment>
<evidence type="ECO:0000256" key="7">
    <source>
        <dbReference type="ARBA" id="ARBA00023265"/>
    </source>
</evidence>
<proteinExistence type="inferred from homology"/>
<evidence type="ECO:0000256" key="8">
    <source>
        <dbReference type="RuleBase" id="RU280816"/>
    </source>
</evidence>
<dbReference type="Pfam" id="PF03094">
    <property type="entry name" value="Mlo"/>
    <property type="match status" value="2"/>
</dbReference>
<dbReference type="PANTHER" id="PTHR31942:SF9">
    <property type="entry name" value="MLO-LIKE PROTEIN 4"/>
    <property type="match status" value="1"/>
</dbReference>
<gene>
    <name evidence="8" type="primary">MLO</name>
    <name evidence="10" type="ORF">H5410_051492</name>
</gene>
<dbReference type="AlphaFoldDB" id="A0A9J5WYB5"/>
<keyword evidence="7 8" id="KW-0568">Pathogenesis-related protein</keyword>
<evidence type="ECO:0000256" key="3">
    <source>
        <dbReference type="ARBA" id="ARBA00022692"/>
    </source>
</evidence>
<keyword evidence="11" id="KW-1185">Reference proteome</keyword>
<sequence>MEGILREGRSLKETPTWSVATVTTVMVFVCLFAQRSIYRFGRWLKKTRRKALFASVEKIKEELMLLGLISLLLGQCARQISQICVNSSLFTSRFYLCSQEDYDSSSTSDTIHSSILSNHTTLIPPKGIYQPSHQCGEGREPFVSYEGLEQLHRFLFVLGITHVLYSCIVVGLAMTKIYSWRKWENQVSSGEENNLQVPKNKEMRRQSTFALHHASHPWSRSRILIWMLCFLRQFRTSIHKSDYLALRLGFITVGIQFLLNHKLPLTYNFHKYMVRSMEDEFYEIVGISWLLWGYAIICIFVNIHGLNIYFWLSFIPAILVMVVGTKLQHVVSSLALEIAEPKGPLIGSQVKPRDELFWSNSKSSDARFIVQCSFQAKQGKRLKRFAWLNVLTSIFLCAQNAFEMATFIWSLINDSPHISINPIMQWGLKQRSCFMKNHAMVVIRLISGVLVQFWCSHSTVPLNVIISQMGSRCGKALVAESVRDSLHSWCKRVKDRSKHDALRSITTRSTCSLGSTIDEGDEIATVASVTLSPCSSRGSFHHLDEKVMLNDQQEDCIVETTNQPGHELSFRNREYSCEALVTDTEEIVDDETHSSEPLENMDNDDADKIETLFELFQKT</sequence>
<comment type="subcellular location">
    <subcellularLocation>
        <location evidence="1 8">Membrane</location>
        <topology evidence="1 8">Multi-pass membrane protein</topology>
    </subcellularLocation>
</comment>
<evidence type="ECO:0000256" key="4">
    <source>
        <dbReference type="ARBA" id="ARBA00022821"/>
    </source>
</evidence>
<evidence type="ECO:0000256" key="1">
    <source>
        <dbReference type="ARBA" id="ARBA00004141"/>
    </source>
</evidence>
<reference evidence="10 11" key="1">
    <citation type="submission" date="2020-09" db="EMBL/GenBank/DDBJ databases">
        <title>De no assembly of potato wild relative species, Solanum commersonii.</title>
        <authorList>
            <person name="Cho K."/>
        </authorList>
    </citation>
    <scope>NUCLEOTIDE SEQUENCE [LARGE SCALE GENOMIC DNA]</scope>
    <source>
        <strain evidence="10">LZ3.2</strain>
        <tissue evidence="10">Leaf</tissue>
    </source>
</reference>
<evidence type="ECO:0000256" key="5">
    <source>
        <dbReference type="ARBA" id="ARBA00022989"/>
    </source>
</evidence>
<evidence type="ECO:0000256" key="2">
    <source>
        <dbReference type="ARBA" id="ARBA00006574"/>
    </source>
</evidence>
<dbReference type="GO" id="GO:0005516">
    <property type="term" value="F:calmodulin binding"/>
    <property type="evidence" value="ECO:0007669"/>
    <property type="project" value="UniProtKB-KW"/>
</dbReference>
<feature type="transmembrane region" description="Helical" evidence="9">
    <location>
        <begin position="385"/>
        <end position="412"/>
    </location>
</feature>
<dbReference type="PANTHER" id="PTHR31942">
    <property type="entry name" value="MLO-LIKE PROTEIN 1"/>
    <property type="match status" value="1"/>
</dbReference>
<feature type="transmembrane region" description="Helical" evidence="9">
    <location>
        <begin position="308"/>
        <end position="327"/>
    </location>
</feature>
<keyword evidence="3 8" id="KW-0812">Transmembrane</keyword>
<keyword evidence="5 8" id="KW-1133">Transmembrane helix</keyword>
<dbReference type="GO" id="GO:0016020">
    <property type="term" value="C:membrane"/>
    <property type="evidence" value="ECO:0007669"/>
    <property type="project" value="UniProtKB-SubCell"/>
</dbReference>
<feature type="transmembrane region" description="Helical" evidence="9">
    <location>
        <begin position="243"/>
        <end position="260"/>
    </location>
</feature>
<evidence type="ECO:0000256" key="9">
    <source>
        <dbReference type="SAM" id="Phobius"/>
    </source>
</evidence>
<keyword evidence="4 8" id="KW-0611">Plant defense</keyword>
<comment type="caution">
    <text evidence="10">The sequence shown here is derived from an EMBL/GenBank/DDBJ whole genome shotgun (WGS) entry which is preliminary data.</text>
</comment>
<feature type="transmembrane region" description="Helical" evidence="9">
    <location>
        <begin position="154"/>
        <end position="174"/>
    </location>
</feature>
<comment type="function">
    <text evidence="8">May be involved in modulation of pathogen defense and leaf cell death.</text>
</comment>
<protein>
    <recommendedName>
        <fullName evidence="8">MLO-like protein</fullName>
    </recommendedName>
</protein>
<feature type="transmembrane region" description="Helical" evidence="9">
    <location>
        <begin position="17"/>
        <end position="38"/>
    </location>
</feature>
<feature type="transmembrane region" description="Helical" evidence="9">
    <location>
        <begin position="281"/>
        <end position="302"/>
    </location>
</feature>
<accession>A0A9J5WYB5</accession>
<dbReference type="InterPro" id="IPR004326">
    <property type="entry name" value="Mlo"/>
</dbReference>
<dbReference type="OrthoDB" id="1388414at2759"/>
<keyword evidence="8" id="KW-0112">Calmodulin-binding</keyword>
<organism evidence="10 11">
    <name type="scientific">Solanum commersonii</name>
    <name type="common">Commerson's wild potato</name>
    <name type="synonym">Commerson's nightshade</name>
    <dbReference type="NCBI Taxonomy" id="4109"/>
    <lineage>
        <taxon>Eukaryota</taxon>
        <taxon>Viridiplantae</taxon>
        <taxon>Streptophyta</taxon>
        <taxon>Embryophyta</taxon>
        <taxon>Tracheophyta</taxon>
        <taxon>Spermatophyta</taxon>
        <taxon>Magnoliopsida</taxon>
        <taxon>eudicotyledons</taxon>
        <taxon>Gunneridae</taxon>
        <taxon>Pentapetalae</taxon>
        <taxon>asterids</taxon>
        <taxon>lamiids</taxon>
        <taxon>Solanales</taxon>
        <taxon>Solanaceae</taxon>
        <taxon>Solanoideae</taxon>
        <taxon>Solaneae</taxon>
        <taxon>Solanum</taxon>
    </lineage>
</organism>
<comment type="domain">
    <text evidence="8">The C-terminus contains a calmodulin-binding domain, which binds calmodulin in a calcium-dependent fashion.</text>
</comment>
<evidence type="ECO:0000256" key="6">
    <source>
        <dbReference type="ARBA" id="ARBA00023136"/>
    </source>
</evidence>
<dbReference type="GO" id="GO:0006952">
    <property type="term" value="P:defense response"/>
    <property type="evidence" value="ECO:0007669"/>
    <property type="project" value="UniProtKB-KW"/>
</dbReference>
<name>A0A9J5WYB5_SOLCO</name>
<dbReference type="EMBL" id="JACXVP010000010">
    <property type="protein sequence ID" value="KAG5580865.1"/>
    <property type="molecule type" value="Genomic_DNA"/>
</dbReference>
<evidence type="ECO:0000313" key="11">
    <source>
        <dbReference type="Proteomes" id="UP000824120"/>
    </source>
</evidence>